<dbReference type="InterPro" id="IPR041118">
    <property type="entry name" value="Rx_N"/>
</dbReference>
<gene>
    <name evidence="11" type="ORF">SASPL_109278</name>
</gene>
<sequence>MEEAVVAIALETLRDLLLEEGRLLVGVGGQVKTLQVQLKEIKCLLRDASSKQHQSQTVRNWLSQIRDLSYRAEDVILEYAIRISSDGRRRGLKLFLRRFSRALHLCYSLHQLGSEIADIKSELARVTDDMKSYGISRIIDGEGNCVQNWARKTFPDFEIEDCFVGKQDDLKRLVSLLLDDEHRVVSVWGMGGIGKTTVAKKVYNNMIGAEKDRFDSFAWVCVTQQCQIRSALEDVLKQLDPQKGDGVSSLSDTQLVEKLCEIQRGKRCLIVLDDIWEICHWDGLKHAFLVRNLKSKILVTTRKQNVAEIGFSVELGLLSSEDSWELLKKKAFPHNKIPDFALQENLITIGKEMVRKCGCLPLAISLLGGVLSKKTCVRDWELVNENIFRGEEHGVKENQIDGVLNSSYEDLPYCLKPCFLYLGRLKTDETIYAPDLYRMWIAQGLISDENFKGNDATLTDIAELYLGELVSRSIVQVELEDVIPKQKFKICKLHDVVRELCLSMGKKEDFGVQVLNYQGGKFSTLLREALCRTKTRHLAVHFKTELQLEHDELTVTCAEDSRKHLRSLEILSDIEKKTIEFPPQSIVDFRKFKLLRGLVILRFKFADRKLPKGITDLVHLRYLRLRECELDSLPSSISNLAYLDTLDLYLSRNVRVPNVLSKMSRLKHLLLPLYDKEKIGNYRLKLDDCVDELESLIGYDSSVHEFKHITRMENLRRLSASVCDNESLSALTNAIATKWNKLSYCTVSIKKGCGFTTSEQGLMKLKQALTCPNIYALRVCVKLASLLEKCISDIVTSKIVKLSLLECEIEHDPMRILGKLPSLRELYLGQKSFVGEEMTCPASSFPLLKTVSLARLPNWRKWEVEQGAMPLVTEITITRCPRFEQIPEGFSNIETLQKLVLSEVPRLRKRVLGSGQGGVDFHKVRHVPSIIINKSVHRMSVPLLDRDHNNKANNIC</sequence>
<feature type="domain" description="NB-ARC" evidence="7">
    <location>
        <begin position="167"/>
        <end position="335"/>
    </location>
</feature>
<dbReference type="GO" id="GO:0043531">
    <property type="term" value="F:ADP binding"/>
    <property type="evidence" value="ECO:0007669"/>
    <property type="project" value="InterPro"/>
</dbReference>
<dbReference type="Pfam" id="PF00931">
    <property type="entry name" value="NB-ARC"/>
    <property type="match status" value="1"/>
</dbReference>
<dbReference type="PANTHER" id="PTHR23155:SF1185">
    <property type="entry name" value="DISEASE RESISTANCE RPP8-LIKE PROTEIN 3-RELATED"/>
    <property type="match status" value="1"/>
</dbReference>
<keyword evidence="12" id="KW-1185">Reference proteome</keyword>
<feature type="domain" description="Disease resistance protein winged helix" evidence="9">
    <location>
        <begin position="429"/>
        <end position="500"/>
    </location>
</feature>
<feature type="domain" description="Disease resistance N-terminal" evidence="8">
    <location>
        <begin position="5"/>
        <end position="90"/>
    </location>
</feature>
<evidence type="ECO:0000259" key="7">
    <source>
        <dbReference type="Pfam" id="PF00931"/>
    </source>
</evidence>
<dbReference type="CDD" id="cd14798">
    <property type="entry name" value="RX-CC_like"/>
    <property type="match status" value="1"/>
</dbReference>
<organism evidence="11">
    <name type="scientific">Salvia splendens</name>
    <name type="common">Scarlet sage</name>
    <dbReference type="NCBI Taxonomy" id="180675"/>
    <lineage>
        <taxon>Eukaryota</taxon>
        <taxon>Viridiplantae</taxon>
        <taxon>Streptophyta</taxon>
        <taxon>Embryophyta</taxon>
        <taxon>Tracheophyta</taxon>
        <taxon>Spermatophyta</taxon>
        <taxon>Magnoliopsida</taxon>
        <taxon>eudicotyledons</taxon>
        <taxon>Gunneridae</taxon>
        <taxon>Pentapetalae</taxon>
        <taxon>asterids</taxon>
        <taxon>lamiids</taxon>
        <taxon>Lamiales</taxon>
        <taxon>Lamiaceae</taxon>
        <taxon>Nepetoideae</taxon>
        <taxon>Mentheae</taxon>
        <taxon>Salviinae</taxon>
        <taxon>Salvia</taxon>
        <taxon>Salvia subgen. Calosphace</taxon>
        <taxon>core Calosphace</taxon>
    </lineage>
</organism>
<dbReference type="GO" id="GO:0098542">
    <property type="term" value="P:defense response to other organism"/>
    <property type="evidence" value="ECO:0007669"/>
    <property type="project" value="TreeGrafter"/>
</dbReference>
<dbReference type="FunFam" id="1.10.10.10:FF:000322">
    <property type="entry name" value="Probable disease resistance protein At1g63360"/>
    <property type="match status" value="1"/>
</dbReference>
<dbReference type="GO" id="GO:0051607">
    <property type="term" value="P:defense response to virus"/>
    <property type="evidence" value="ECO:0007669"/>
    <property type="project" value="UniProtKB-ARBA"/>
</dbReference>
<keyword evidence="5" id="KW-0611">Plant defense</keyword>
<evidence type="ECO:0000259" key="8">
    <source>
        <dbReference type="Pfam" id="PF18052"/>
    </source>
</evidence>
<reference evidence="11" key="1">
    <citation type="submission" date="2018-01" db="EMBL/GenBank/DDBJ databases">
        <authorList>
            <person name="Mao J.F."/>
        </authorList>
    </citation>
    <scope>NUCLEOTIDE SEQUENCE</scope>
    <source>
        <strain evidence="11">Huo1</strain>
        <tissue evidence="11">Leaf</tissue>
    </source>
</reference>
<evidence type="ECO:0000256" key="3">
    <source>
        <dbReference type="ARBA" id="ARBA00022737"/>
    </source>
</evidence>
<dbReference type="InterPro" id="IPR002182">
    <property type="entry name" value="NB-ARC"/>
</dbReference>
<dbReference type="Pfam" id="PF23598">
    <property type="entry name" value="LRR_14"/>
    <property type="match status" value="1"/>
</dbReference>
<comment type="caution">
    <text evidence="11">The sequence shown here is derived from an EMBL/GenBank/DDBJ whole genome shotgun (WGS) entry which is preliminary data.</text>
</comment>
<dbReference type="EMBL" id="PNBA02000003">
    <property type="protein sequence ID" value="KAG6431201.1"/>
    <property type="molecule type" value="Genomic_DNA"/>
</dbReference>
<dbReference type="GO" id="GO:0005524">
    <property type="term" value="F:ATP binding"/>
    <property type="evidence" value="ECO:0007669"/>
    <property type="project" value="UniProtKB-KW"/>
</dbReference>
<evidence type="ECO:0008006" key="13">
    <source>
        <dbReference type="Google" id="ProtNLM"/>
    </source>
</evidence>
<evidence type="ECO:0000313" key="12">
    <source>
        <dbReference type="Proteomes" id="UP000298416"/>
    </source>
</evidence>
<dbReference type="InterPro" id="IPR038005">
    <property type="entry name" value="RX-like_CC"/>
</dbReference>
<keyword evidence="3" id="KW-0677">Repeat</keyword>
<evidence type="ECO:0000313" key="11">
    <source>
        <dbReference type="EMBL" id="KAG6431201.1"/>
    </source>
</evidence>
<dbReference type="InterPro" id="IPR058922">
    <property type="entry name" value="WHD_DRP"/>
</dbReference>
<evidence type="ECO:0000259" key="9">
    <source>
        <dbReference type="Pfam" id="PF23559"/>
    </source>
</evidence>
<evidence type="ECO:0000259" key="10">
    <source>
        <dbReference type="Pfam" id="PF23598"/>
    </source>
</evidence>
<evidence type="ECO:0000256" key="6">
    <source>
        <dbReference type="ARBA" id="ARBA00022840"/>
    </source>
</evidence>
<accession>A0A8X9A898</accession>
<evidence type="ECO:0000256" key="2">
    <source>
        <dbReference type="ARBA" id="ARBA00022614"/>
    </source>
</evidence>
<protein>
    <recommendedName>
        <fullName evidence="13">Disease resistance protein RPM1</fullName>
    </recommendedName>
</protein>
<evidence type="ECO:0000256" key="5">
    <source>
        <dbReference type="ARBA" id="ARBA00022821"/>
    </source>
</evidence>
<keyword evidence="2" id="KW-0433">Leucine-rich repeat</keyword>
<dbReference type="OrthoDB" id="646178at2759"/>
<dbReference type="PANTHER" id="PTHR23155">
    <property type="entry name" value="DISEASE RESISTANCE PROTEIN RP"/>
    <property type="match status" value="1"/>
</dbReference>
<evidence type="ECO:0000256" key="4">
    <source>
        <dbReference type="ARBA" id="ARBA00022741"/>
    </source>
</evidence>
<keyword evidence="4" id="KW-0547">Nucleotide-binding</keyword>
<feature type="domain" description="Disease resistance R13L4/SHOC-2-like LRR" evidence="10">
    <location>
        <begin position="585"/>
        <end position="899"/>
    </location>
</feature>
<dbReference type="InterPro" id="IPR044974">
    <property type="entry name" value="Disease_R_plants"/>
</dbReference>
<dbReference type="Pfam" id="PF23559">
    <property type="entry name" value="WHD_DRP"/>
    <property type="match status" value="1"/>
</dbReference>
<evidence type="ECO:0000256" key="1">
    <source>
        <dbReference type="ARBA" id="ARBA00008894"/>
    </source>
</evidence>
<dbReference type="AlphaFoldDB" id="A0A8X9A898"/>
<proteinExistence type="inferred from homology"/>
<keyword evidence="6" id="KW-0067">ATP-binding</keyword>
<dbReference type="FunFam" id="3.40.50.300:FF:001091">
    <property type="entry name" value="Probable disease resistance protein At1g61300"/>
    <property type="match status" value="1"/>
</dbReference>
<reference evidence="11" key="2">
    <citation type="submission" date="2020-08" db="EMBL/GenBank/DDBJ databases">
        <title>Plant Genome Project.</title>
        <authorList>
            <person name="Zhang R.-G."/>
        </authorList>
    </citation>
    <scope>NUCLEOTIDE SEQUENCE</scope>
    <source>
        <strain evidence="11">Huo1</strain>
        <tissue evidence="11">Leaf</tissue>
    </source>
</reference>
<dbReference type="InterPro" id="IPR055414">
    <property type="entry name" value="LRR_R13L4/SHOC2-like"/>
</dbReference>
<comment type="similarity">
    <text evidence="1">Belongs to the disease resistance NB-LRR family.</text>
</comment>
<name>A0A8X9A898_SALSN</name>
<dbReference type="Proteomes" id="UP000298416">
    <property type="component" value="Unassembled WGS sequence"/>
</dbReference>
<dbReference type="Pfam" id="PF18052">
    <property type="entry name" value="Rx_N"/>
    <property type="match status" value="1"/>
</dbReference>